<dbReference type="GO" id="GO:0005886">
    <property type="term" value="C:plasma membrane"/>
    <property type="evidence" value="ECO:0007669"/>
    <property type="project" value="TreeGrafter"/>
</dbReference>
<dbReference type="EMBL" id="CAADIO010000025">
    <property type="protein sequence ID" value="VFR91028.1"/>
    <property type="molecule type" value="Genomic_DNA"/>
</dbReference>
<dbReference type="SMART" id="SM00382">
    <property type="entry name" value="AAA"/>
    <property type="match status" value="1"/>
</dbReference>
<dbReference type="EMBL" id="CAADID010000001">
    <property type="protein sequence ID" value="VFR57434.1"/>
    <property type="molecule type" value="Genomic_DNA"/>
</dbReference>
<name>A0A484UYG1_9ZZZZ</name>
<dbReference type="PROSITE" id="PS50893">
    <property type="entry name" value="ABC_TRANSPORTER_2"/>
    <property type="match status" value="1"/>
</dbReference>
<evidence type="ECO:0000259" key="4">
    <source>
        <dbReference type="PROSITE" id="PS50893"/>
    </source>
</evidence>
<dbReference type="InterPro" id="IPR027417">
    <property type="entry name" value="P-loop_NTPase"/>
</dbReference>
<dbReference type="FunFam" id="3.40.50.300:FF:000421">
    <property type="entry name" value="Branched-chain amino acid ABC transporter ATP-binding protein"/>
    <property type="match status" value="1"/>
</dbReference>
<keyword evidence="1" id="KW-0813">Transport</keyword>
<dbReference type="EMBL" id="CAADIG010000019">
    <property type="protein sequence ID" value="VFR45512.1"/>
    <property type="molecule type" value="Genomic_DNA"/>
</dbReference>
<sequence>MTTLLEVKNLSKRFGGLQATKNVSFTLREGEIVGLIGPNGAGKTTLVNLITGVLTASEGSVVFRGRDVTRQRPFEAARSGLARTFQIVQPFPHMTVLENVAAGSLFAAGAASRAQAEREAMAHLEFVGLGEQAHRPASSLTLPSRKRLELAKSLAMNPRVLLLDEVNAGLNTSEIEKALALMRAIAARGITILLIEHLMKVVLSLSQRVLVLHHGELISEGEPQAVISDPRVVEAYLGSKFAARQQAQASANGGTHG</sequence>
<evidence type="ECO:0000313" key="8">
    <source>
        <dbReference type="EMBL" id="VFR57434.1"/>
    </source>
</evidence>
<feature type="domain" description="ABC transporter" evidence="4">
    <location>
        <begin position="5"/>
        <end position="239"/>
    </location>
</feature>
<evidence type="ECO:0000256" key="3">
    <source>
        <dbReference type="ARBA" id="ARBA00022840"/>
    </source>
</evidence>
<dbReference type="Gene3D" id="3.40.50.300">
    <property type="entry name" value="P-loop containing nucleotide triphosphate hydrolases"/>
    <property type="match status" value="1"/>
</dbReference>
<proteinExistence type="predicted"/>
<dbReference type="Pfam" id="PF12399">
    <property type="entry name" value="BCA_ABC_TP_C"/>
    <property type="match status" value="1"/>
</dbReference>
<dbReference type="CDD" id="cd03219">
    <property type="entry name" value="ABC_Mj1267_LivG_branched"/>
    <property type="match status" value="1"/>
</dbReference>
<evidence type="ECO:0000313" key="5">
    <source>
        <dbReference type="EMBL" id="VFR17265.1"/>
    </source>
</evidence>
<evidence type="ECO:0000256" key="2">
    <source>
        <dbReference type="ARBA" id="ARBA00022741"/>
    </source>
</evidence>
<dbReference type="PANTHER" id="PTHR45772:SF9">
    <property type="entry name" value="CONSERVED COMPONENT OF ABC TRANSPORTER FOR NATURAL AMINO ACIDS"/>
    <property type="match status" value="1"/>
</dbReference>
<evidence type="ECO:0000313" key="11">
    <source>
        <dbReference type="EMBL" id="VFR92128.1"/>
    </source>
</evidence>
<dbReference type="PANTHER" id="PTHR45772">
    <property type="entry name" value="CONSERVED COMPONENT OF ABC TRANSPORTER FOR NATURAL AMINO ACIDS-RELATED"/>
    <property type="match status" value="1"/>
</dbReference>
<dbReference type="EMBL" id="CAADIK010000072">
    <property type="protein sequence ID" value="VFR89977.1"/>
    <property type="molecule type" value="Genomic_DNA"/>
</dbReference>
<evidence type="ECO:0000256" key="1">
    <source>
        <dbReference type="ARBA" id="ARBA00022448"/>
    </source>
</evidence>
<evidence type="ECO:0000313" key="9">
    <source>
        <dbReference type="EMBL" id="VFR89977.1"/>
    </source>
</evidence>
<dbReference type="GO" id="GO:0016887">
    <property type="term" value="F:ATP hydrolysis activity"/>
    <property type="evidence" value="ECO:0007669"/>
    <property type="project" value="InterPro"/>
</dbReference>
<evidence type="ECO:0000313" key="7">
    <source>
        <dbReference type="EMBL" id="VFR55684.1"/>
    </source>
</evidence>
<keyword evidence="3 11" id="KW-0067">ATP-binding</keyword>
<dbReference type="InterPro" id="IPR051120">
    <property type="entry name" value="ABC_AA/LPS_Transport"/>
</dbReference>
<reference evidence="11" key="1">
    <citation type="submission" date="2019-03" db="EMBL/GenBank/DDBJ databases">
        <authorList>
            <person name="Danneels B."/>
        </authorList>
    </citation>
    <scope>NUCLEOTIDE SEQUENCE</scope>
</reference>
<dbReference type="AlphaFoldDB" id="A0A484UYG1"/>
<dbReference type="EMBL" id="CAADIZ010000057">
    <property type="protein sequence ID" value="VFS30396.1"/>
    <property type="molecule type" value="Genomic_DNA"/>
</dbReference>
<protein>
    <submittedName>
        <fullName evidence="11">Branched-chain amino acid transport ATP-binding protein LivG (TC 3.A.1.4.1)</fullName>
    </submittedName>
</protein>
<accession>A0A484UYG1</accession>
<dbReference type="EMBL" id="CAADII010000049">
    <property type="protein sequence ID" value="VFR55684.1"/>
    <property type="molecule type" value="Genomic_DNA"/>
</dbReference>
<evidence type="ECO:0000313" key="10">
    <source>
        <dbReference type="EMBL" id="VFR91028.1"/>
    </source>
</evidence>
<dbReference type="InterPro" id="IPR032823">
    <property type="entry name" value="BCA_ABC_TP_C"/>
</dbReference>
<dbReference type="EMBL" id="CAADIP010000030">
    <property type="protein sequence ID" value="VFR92128.1"/>
    <property type="molecule type" value="Genomic_DNA"/>
</dbReference>
<dbReference type="EMBL" id="CAADHY010000009">
    <property type="protein sequence ID" value="VFR17265.1"/>
    <property type="molecule type" value="Genomic_DNA"/>
</dbReference>
<keyword evidence="2" id="KW-0547">Nucleotide-binding</keyword>
<dbReference type="GO" id="GO:0005524">
    <property type="term" value="F:ATP binding"/>
    <property type="evidence" value="ECO:0007669"/>
    <property type="project" value="UniProtKB-KW"/>
</dbReference>
<dbReference type="Pfam" id="PF00005">
    <property type="entry name" value="ABC_tran"/>
    <property type="match status" value="1"/>
</dbReference>
<dbReference type="InterPro" id="IPR003593">
    <property type="entry name" value="AAA+_ATPase"/>
</dbReference>
<gene>
    <name evidence="5" type="ORF">AMP9_0123</name>
    <name evidence="6" type="ORF">ANT2_0122</name>
    <name evidence="8" type="ORF">ANT3_0122</name>
    <name evidence="7" type="ORF">BRI6_0111</name>
    <name evidence="9" type="ORF">BRI9_0111</name>
    <name evidence="11" type="ORF">IVO3_0111</name>
    <name evidence="10" type="ORF">RAN3_0121</name>
    <name evidence="12" type="ORF">RAN7_0111</name>
</gene>
<dbReference type="InterPro" id="IPR003439">
    <property type="entry name" value="ABC_transporter-like_ATP-bd"/>
</dbReference>
<evidence type="ECO:0000313" key="6">
    <source>
        <dbReference type="EMBL" id="VFR45512.1"/>
    </source>
</evidence>
<evidence type="ECO:0000313" key="12">
    <source>
        <dbReference type="EMBL" id="VFS30396.1"/>
    </source>
</evidence>
<organism evidence="11">
    <name type="scientific">plant metagenome</name>
    <dbReference type="NCBI Taxonomy" id="1297885"/>
    <lineage>
        <taxon>unclassified sequences</taxon>
        <taxon>metagenomes</taxon>
        <taxon>organismal metagenomes</taxon>
    </lineage>
</organism>
<dbReference type="SUPFAM" id="SSF52540">
    <property type="entry name" value="P-loop containing nucleoside triphosphate hydrolases"/>
    <property type="match status" value="1"/>
</dbReference>